<dbReference type="OrthoDB" id="3693029at2759"/>
<dbReference type="AlphaFoldDB" id="A0A9P4K0F5"/>
<reference evidence="3" key="1">
    <citation type="journal article" date="2020" name="Stud. Mycol.">
        <title>101 Dothideomycetes genomes: A test case for predicting lifestyles and emergence of pathogens.</title>
        <authorList>
            <person name="Haridas S."/>
            <person name="Albert R."/>
            <person name="Binder M."/>
            <person name="Bloem J."/>
            <person name="LaButti K."/>
            <person name="Salamov A."/>
            <person name="Andreopoulos B."/>
            <person name="Baker S."/>
            <person name="Barry K."/>
            <person name="Bills G."/>
            <person name="Bluhm B."/>
            <person name="Cannon C."/>
            <person name="Castanera R."/>
            <person name="Culley D."/>
            <person name="Daum C."/>
            <person name="Ezra D."/>
            <person name="Gonzalez J."/>
            <person name="Henrissat B."/>
            <person name="Kuo A."/>
            <person name="Liang C."/>
            <person name="Lipzen A."/>
            <person name="Lutzoni F."/>
            <person name="Magnuson J."/>
            <person name="Mondo S."/>
            <person name="Nolan M."/>
            <person name="Ohm R."/>
            <person name="Pangilinan J."/>
            <person name="Park H.-J."/>
            <person name="Ramirez L."/>
            <person name="Alfaro M."/>
            <person name="Sun H."/>
            <person name="Tritt A."/>
            <person name="Yoshinaga Y."/>
            <person name="Zwiers L.-H."/>
            <person name="Turgeon B."/>
            <person name="Goodwin S."/>
            <person name="Spatafora J."/>
            <person name="Crous P."/>
            <person name="Grigoriev I."/>
        </authorList>
    </citation>
    <scope>NUCLEOTIDE SEQUENCE [LARGE SCALE GENOMIC DNA]</scope>
    <source>
        <strain evidence="3">CBS 304.66</strain>
    </source>
</reference>
<dbReference type="EMBL" id="ML986824">
    <property type="protein sequence ID" value="KAF2257890.1"/>
    <property type="molecule type" value="Genomic_DNA"/>
</dbReference>
<sequence>MGFIETTLAAIESLESGESINHGEIEKKYSVERSTLSRRHRAKTQSRGDAYEN</sequence>
<feature type="region of interest" description="Disordered" evidence="1">
    <location>
        <begin position="31"/>
        <end position="53"/>
    </location>
</feature>
<evidence type="ECO:0000256" key="1">
    <source>
        <dbReference type="SAM" id="MobiDB-lite"/>
    </source>
</evidence>
<evidence type="ECO:0000313" key="2">
    <source>
        <dbReference type="EMBL" id="KAF2257890.1"/>
    </source>
</evidence>
<keyword evidence="3" id="KW-1185">Reference proteome</keyword>
<dbReference type="Proteomes" id="UP000800093">
    <property type="component" value="Unassembled WGS sequence"/>
</dbReference>
<evidence type="ECO:0000313" key="3">
    <source>
        <dbReference type="Proteomes" id="UP000800093"/>
    </source>
</evidence>
<organism evidence="2 3">
    <name type="scientific">Lojkania enalia</name>
    <dbReference type="NCBI Taxonomy" id="147567"/>
    <lineage>
        <taxon>Eukaryota</taxon>
        <taxon>Fungi</taxon>
        <taxon>Dikarya</taxon>
        <taxon>Ascomycota</taxon>
        <taxon>Pezizomycotina</taxon>
        <taxon>Dothideomycetes</taxon>
        <taxon>Pleosporomycetidae</taxon>
        <taxon>Pleosporales</taxon>
        <taxon>Pleosporales incertae sedis</taxon>
        <taxon>Lojkania</taxon>
    </lineage>
</organism>
<name>A0A9P4K0F5_9PLEO</name>
<protein>
    <recommendedName>
        <fullName evidence="4">HTH psq-type domain-containing protein</fullName>
    </recommendedName>
</protein>
<evidence type="ECO:0008006" key="4">
    <source>
        <dbReference type="Google" id="ProtNLM"/>
    </source>
</evidence>
<comment type="caution">
    <text evidence="2">The sequence shown here is derived from an EMBL/GenBank/DDBJ whole genome shotgun (WGS) entry which is preliminary data.</text>
</comment>
<proteinExistence type="predicted"/>
<gene>
    <name evidence="2" type="ORF">CC78DRAFT_481059</name>
</gene>
<accession>A0A9P4K0F5</accession>